<evidence type="ECO:0000313" key="9">
    <source>
        <dbReference type="Proteomes" id="UP000315889"/>
    </source>
</evidence>
<dbReference type="EC" id="5.2.1.8" evidence="6"/>
<keyword evidence="4 5" id="KW-0413">Isomerase</keyword>
<proteinExistence type="inferred from homology"/>
<accession>A0A520MF60</accession>
<evidence type="ECO:0000313" key="8">
    <source>
        <dbReference type="EMBL" id="RZO19830.1"/>
    </source>
</evidence>
<dbReference type="Proteomes" id="UP000315889">
    <property type="component" value="Unassembled WGS sequence"/>
</dbReference>
<dbReference type="Gene3D" id="2.40.10.330">
    <property type="match status" value="1"/>
</dbReference>
<dbReference type="InterPro" id="IPR046357">
    <property type="entry name" value="PPIase_dom_sf"/>
</dbReference>
<sequence length="146" mass="16067">MKLQIETGMSVTLHFSLGLEDGHIIDSNFESEPATFSVGDGNLLPGFESTLMGLVNGDEREFTIPPEQAFGQHNPQNVQVVERGNFDQEELELGAMFSFQNGDGELPGVIVDVDDNEVMIDFNHPLAGKNIIFQVKIIDIAPQNIH</sequence>
<evidence type="ECO:0000256" key="6">
    <source>
        <dbReference type="RuleBase" id="RU003915"/>
    </source>
</evidence>
<dbReference type="PANTHER" id="PTHR47861">
    <property type="entry name" value="FKBP-TYPE PEPTIDYL-PROLYL CIS-TRANS ISOMERASE SLYD"/>
    <property type="match status" value="1"/>
</dbReference>
<dbReference type="SUPFAM" id="SSF54534">
    <property type="entry name" value="FKBP-like"/>
    <property type="match status" value="1"/>
</dbReference>
<dbReference type="Gene3D" id="3.10.50.40">
    <property type="match status" value="1"/>
</dbReference>
<protein>
    <recommendedName>
        <fullName evidence="6">Peptidyl-prolyl cis-trans isomerase</fullName>
        <ecNumber evidence="6">5.2.1.8</ecNumber>
    </recommendedName>
</protein>
<evidence type="ECO:0000256" key="4">
    <source>
        <dbReference type="ARBA" id="ARBA00023235"/>
    </source>
</evidence>
<gene>
    <name evidence="8" type="ORF">EVB03_06765</name>
</gene>
<organism evidence="8 9">
    <name type="scientific">SAR92 clade bacterium</name>
    <dbReference type="NCBI Taxonomy" id="2315479"/>
    <lineage>
        <taxon>Bacteria</taxon>
        <taxon>Pseudomonadati</taxon>
        <taxon>Pseudomonadota</taxon>
        <taxon>Gammaproteobacteria</taxon>
        <taxon>Cellvibrionales</taxon>
        <taxon>Porticoccaceae</taxon>
        <taxon>SAR92 clade</taxon>
    </lineage>
</organism>
<comment type="similarity">
    <text evidence="2 6">Belongs to the FKBP-type PPIase family.</text>
</comment>
<evidence type="ECO:0000256" key="1">
    <source>
        <dbReference type="ARBA" id="ARBA00000971"/>
    </source>
</evidence>
<comment type="catalytic activity">
    <reaction evidence="1 5 6">
        <text>[protein]-peptidylproline (omega=180) = [protein]-peptidylproline (omega=0)</text>
        <dbReference type="Rhea" id="RHEA:16237"/>
        <dbReference type="Rhea" id="RHEA-COMP:10747"/>
        <dbReference type="Rhea" id="RHEA-COMP:10748"/>
        <dbReference type="ChEBI" id="CHEBI:83833"/>
        <dbReference type="ChEBI" id="CHEBI:83834"/>
        <dbReference type="EC" id="5.2.1.8"/>
    </reaction>
</comment>
<evidence type="ECO:0000259" key="7">
    <source>
        <dbReference type="PROSITE" id="PS50059"/>
    </source>
</evidence>
<dbReference type="AlphaFoldDB" id="A0A520MF60"/>
<comment type="caution">
    <text evidence="8">The sequence shown here is derived from an EMBL/GenBank/DDBJ whole genome shotgun (WGS) entry which is preliminary data.</text>
</comment>
<dbReference type="PROSITE" id="PS50059">
    <property type="entry name" value="FKBP_PPIASE"/>
    <property type="match status" value="1"/>
</dbReference>
<reference evidence="8 9" key="1">
    <citation type="submission" date="2019-02" db="EMBL/GenBank/DDBJ databases">
        <title>Prokaryotic population dynamics and viral predation in marine succession experiment using metagenomics: the confinement effect.</title>
        <authorList>
            <person name="Haro-Moreno J.M."/>
            <person name="Rodriguez-Valera F."/>
            <person name="Lopez-Perez M."/>
        </authorList>
    </citation>
    <scope>NUCLEOTIDE SEQUENCE [LARGE SCALE GENOMIC DNA]</scope>
    <source>
        <strain evidence="8">MED-G170</strain>
    </source>
</reference>
<dbReference type="GO" id="GO:0003755">
    <property type="term" value="F:peptidyl-prolyl cis-trans isomerase activity"/>
    <property type="evidence" value="ECO:0007669"/>
    <property type="project" value="UniProtKB-UniRule"/>
</dbReference>
<dbReference type="PANTHER" id="PTHR47861:SF4">
    <property type="entry name" value="FKBP-TYPE 16 KDA PEPTIDYL-PROLYL CIS-TRANS ISOMERASE"/>
    <property type="match status" value="1"/>
</dbReference>
<dbReference type="Pfam" id="PF00254">
    <property type="entry name" value="FKBP_C"/>
    <property type="match status" value="1"/>
</dbReference>
<name>A0A520MF60_9GAMM</name>
<evidence type="ECO:0000256" key="5">
    <source>
        <dbReference type="PROSITE-ProRule" id="PRU00277"/>
    </source>
</evidence>
<feature type="domain" description="PPIase FKBP-type" evidence="7">
    <location>
        <begin position="8"/>
        <end position="97"/>
    </location>
</feature>
<evidence type="ECO:0000256" key="2">
    <source>
        <dbReference type="ARBA" id="ARBA00006577"/>
    </source>
</evidence>
<keyword evidence="3 5" id="KW-0697">Rotamase</keyword>
<dbReference type="InterPro" id="IPR048261">
    <property type="entry name" value="SlpA/SlyD-like_ins_sf"/>
</dbReference>
<dbReference type="EMBL" id="SHBP01000008">
    <property type="protein sequence ID" value="RZO19830.1"/>
    <property type="molecule type" value="Genomic_DNA"/>
</dbReference>
<evidence type="ECO:0000256" key="3">
    <source>
        <dbReference type="ARBA" id="ARBA00023110"/>
    </source>
</evidence>
<dbReference type="InterPro" id="IPR001179">
    <property type="entry name" value="PPIase_FKBP_dom"/>
</dbReference>